<proteinExistence type="predicted"/>
<dbReference type="EMBL" id="CAEZSR010000277">
    <property type="protein sequence ID" value="CAB4596681.1"/>
    <property type="molecule type" value="Genomic_DNA"/>
</dbReference>
<dbReference type="AlphaFoldDB" id="A0A6J6G672"/>
<evidence type="ECO:0000313" key="3">
    <source>
        <dbReference type="EMBL" id="CAB4596681.1"/>
    </source>
</evidence>
<feature type="region of interest" description="Disordered" evidence="1">
    <location>
        <begin position="72"/>
        <end position="100"/>
    </location>
</feature>
<feature type="compositionally biased region" description="Low complexity" evidence="1">
    <location>
        <begin position="74"/>
        <end position="100"/>
    </location>
</feature>
<name>A0A6J6G672_9ZZZZ</name>
<gene>
    <name evidence="3" type="ORF">UFOPK1493_04047</name>
</gene>
<keyword evidence="2" id="KW-0472">Membrane</keyword>
<reference evidence="3" key="1">
    <citation type="submission" date="2020-05" db="EMBL/GenBank/DDBJ databases">
        <authorList>
            <person name="Chiriac C."/>
            <person name="Salcher M."/>
            <person name="Ghai R."/>
            <person name="Kavagutti S V."/>
        </authorList>
    </citation>
    <scope>NUCLEOTIDE SEQUENCE</scope>
</reference>
<evidence type="ECO:0000256" key="2">
    <source>
        <dbReference type="SAM" id="Phobius"/>
    </source>
</evidence>
<accession>A0A6J6G672</accession>
<evidence type="ECO:0000256" key="1">
    <source>
        <dbReference type="SAM" id="MobiDB-lite"/>
    </source>
</evidence>
<protein>
    <submittedName>
        <fullName evidence="3">Unannotated protein</fullName>
    </submittedName>
</protein>
<feature type="transmembrane region" description="Helical" evidence="2">
    <location>
        <begin position="46"/>
        <end position="68"/>
    </location>
</feature>
<keyword evidence="2" id="KW-1133">Transmembrane helix</keyword>
<organism evidence="3">
    <name type="scientific">freshwater metagenome</name>
    <dbReference type="NCBI Taxonomy" id="449393"/>
    <lineage>
        <taxon>unclassified sequences</taxon>
        <taxon>metagenomes</taxon>
        <taxon>ecological metagenomes</taxon>
    </lineage>
</organism>
<keyword evidence="2" id="KW-0812">Transmembrane</keyword>
<sequence>MPDVIEQLQAWSRSLADATQPVDIAGVVDGVVDGGRRRSGGTRGRWLAVAASIVLLAGAVVAVVQLGGDDERVGPAATPSSPPSSEVTTTPATTGPATTEAVSGPVAIDHVVLVDGEPVGDTWVTGLARDAAELEVLWRRIGLAGPPPVVDFVRDVVVYFGPAESSSCRFQPLAGVSYDPATGRVFPVLELSDAAVSGGTYACTDDANPHAIVVSIARADLPSGDFEFWVDDQDPPACCVTDVTRANGDELRASAPAAVTVTVPPPTVPVGVACRGDLDAITAFASFVADMMTARTTVDLAAVSDCLSGVPGVFDGEPPRCWTACEGATIAFARDPERIFPGGDAAGPAWFHSLPVSHAVDGEVVDVLENWTMRSGPDGWVVSGPTIEPPIVEREASLEVIDRYLSAVEQGDWDTAASLLDDGAIDPSERPDLLELGPGLFSPFDVARALAAWCAAGCDTTRPVAADLRFDGSYVLERGGRTITAVWFEGVYSISGLPFPATP</sequence>